<keyword evidence="12 17" id="KW-0520">NAD</keyword>
<dbReference type="GO" id="GO:0015990">
    <property type="term" value="P:electron transport coupled proton transport"/>
    <property type="evidence" value="ECO:0007669"/>
    <property type="project" value="TreeGrafter"/>
</dbReference>
<dbReference type="GO" id="GO:0003954">
    <property type="term" value="F:NADH dehydrogenase activity"/>
    <property type="evidence" value="ECO:0007669"/>
    <property type="project" value="TreeGrafter"/>
</dbReference>
<dbReference type="GO" id="GO:0048039">
    <property type="term" value="F:ubiquinone binding"/>
    <property type="evidence" value="ECO:0007669"/>
    <property type="project" value="TreeGrafter"/>
</dbReference>
<feature type="transmembrane region" description="Helical" evidence="17">
    <location>
        <begin position="182"/>
        <end position="207"/>
    </location>
</feature>
<comment type="function">
    <text evidence="1">Core subunit of the mitochondrial membrane respiratory chain NADH dehydrogenase (Complex I) that is believed to belong to the minimal assembly required for catalysis. Complex I functions in the transfer of electrons from NADH to the respiratory chain. The immediate electron acceptor for the enzyme is believed to be ubiquinone.</text>
</comment>
<feature type="transmembrane region" description="Helical" evidence="17">
    <location>
        <begin position="276"/>
        <end position="298"/>
    </location>
</feature>
<feature type="transmembrane region" description="Helical" evidence="17">
    <location>
        <begin position="304"/>
        <end position="325"/>
    </location>
</feature>
<evidence type="ECO:0000256" key="17">
    <source>
        <dbReference type="RuleBase" id="RU003297"/>
    </source>
</evidence>
<evidence type="ECO:0000256" key="3">
    <source>
        <dbReference type="ARBA" id="ARBA00009025"/>
    </source>
</evidence>
<accession>B2BSA7</accession>
<dbReference type="GO" id="GO:0008137">
    <property type="term" value="F:NADH dehydrogenase (ubiquinone) activity"/>
    <property type="evidence" value="ECO:0007669"/>
    <property type="project" value="UniProtKB-UniRule"/>
</dbReference>
<organism evidence="20">
    <name type="scientific">Trigoniophthalmus alternatus</name>
    <dbReference type="NCBI Taxonomy" id="50637"/>
    <lineage>
        <taxon>Eukaryota</taxon>
        <taxon>Metazoa</taxon>
        <taxon>Ecdysozoa</taxon>
        <taxon>Arthropoda</taxon>
        <taxon>Hexapoda</taxon>
        <taxon>Insecta</taxon>
        <taxon>Monocondylia</taxon>
        <taxon>Archaeognatha</taxon>
        <taxon>Machilidae</taxon>
        <taxon>Trigoniophthalmus</taxon>
    </lineage>
</organism>
<comment type="function">
    <text evidence="17">Core subunit of the mitochondrial membrane respiratory chain NADH dehydrogenase (Complex I) which catalyzes electron transfer from NADH through the respiratory chain, using ubiquinone as an electron acceptor. Essential for the catalytic activity and assembly of complex I.</text>
</comment>
<evidence type="ECO:0000256" key="10">
    <source>
        <dbReference type="ARBA" id="ARBA00022982"/>
    </source>
</evidence>
<dbReference type="AlphaFoldDB" id="B2BSA7"/>
<feature type="domain" description="NADH:ubiquinone oxidoreductase chain 4 N-terminal" evidence="19">
    <location>
        <begin position="1"/>
        <end position="103"/>
    </location>
</feature>
<dbReference type="GO" id="GO:0031966">
    <property type="term" value="C:mitochondrial membrane"/>
    <property type="evidence" value="ECO:0007669"/>
    <property type="project" value="UniProtKB-SubCell"/>
</dbReference>
<comment type="catalytic activity">
    <reaction evidence="16 17">
        <text>a ubiquinone + NADH + 5 H(+)(in) = a ubiquinol + NAD(+) + 4 H(+)(out)</text>
        <dbReference type="Rhea" id="RHEA:29091"/>
        <dbReference type="Rhea" id="RHEA-COMP:9565"/>
        <dbReference type="Rhea" id="RHEA-COMP:9566"/>
        <dbReference type="ChEBI" id="CHEBI:15378"/>
        <dbReference type="ChEBI" id="CHEBI:16389"/>
        <dbReference type="ChEBI" id="CHEBI:17976"/>
        <dbReference type="ChEBI" id="CHEBI:57540"/>
        <dbReference type="ChEBI" id="CHEBI:57945"/>
        <dbReference type="EC" id="7.1.1.2"/>
    </reaction>
</comment>
<reference evidence="20" key="2">
    <citation type="journal article" date="2019" name="Mitochondrial DNA Part B Resour">
        <title>The mitogenome of the jumping bristletail Trigoniophthalmus alternatus (Insecta, Microcoryphia) and the phylogeny of insect early-divergent lineages.</title>
        <authorList>
            <person name="Leo C."/>
            <person name="Nardi F."/>
            <person name="Frati F."/>
            <person name="Fanciulli P.P."/>
            <person name="Cucini C."/>
            <person name="Vitale M."/>
            <person name="Brunetti C."/>
            <person name="Carapelli A."/>
        </authorList>
    </citation>
    <scope>NUCLEOTIDE SEQUENCE</scope>
</reference>
<evidence type="ECO:0000256" key="9">
    <source>
        <dbReference type="ARBA" id="ARBA00022967"/>
    </source>
</evidence>
<keyword evidence="8 17" id="KW-0812">Transmembrane</keyword>
<evidence type="ECO:0000256" key="5">
    <source>
        <dbReference type="ARBA" id="ARBA00021006"/>
    </source>
</evidence>
<feature type="transmembrane region" description="Helical" evidence="17">
    <location>
        <begin position="429"/>
        <end position="449"/>
    </location>
</feature>
<feature type="transmembrane region" description="Helical" evidence="17">
    <location>
        <begin position="334"/>
        <end position="352"/>
    </location>
</feature>
<evidence type="ECO:0000256" key="1">
    <source>
        <dbReference type="ARBA" id="ARBA00003257"/>
    </source>
</evidence>
<keyword evidence="11 17" id="KW-1133">Transmembrane helix</keyword>
<evidence type="ECO:0000313" key="20">
    <source>
        <dbReference type="EMBL" id="ABS57560.1"/>
    </source>
</evidence>
<protein>
    <recommendedName>
        <fullName evidence="5 17">NADH-ubiquinone oxidoreductase chain 4</fullName>
        <ecNumber evidence="4 17">7.1.1.2</ecNumber>
    </recommendedName>
</protein>
<dbReference type="InterPro" id="IPR000260">
    <property type="entry name" value="NADH4_N"/>
</dbReference>
<dbReference type="Pfam" id="PF00361">
    <property type="entry name" value="Proton_antipo_M"/>
    <property type="match status" value="1"/>
</dbReference>
<comment type="similarity">
    <text evidence="3 17">Belongs to the complex I subunit 4 family.</text>
</comment>
<feature type="transmembrane region" description="Helical" evidence="17">
    <location>
        <begin position="110"/>
        <end position="132"/>
    </location>
</feature>
<dbReference type="Pfam" id="PF01059">
    <property type="entry name" value="Oxidored_q5_N"/>
    <property type="match status" value="1"/>
</dbReference>
<keyword evidence="10 17" id="KW-0249">Electron transport</keyword>
<dbReference type="PRINTS" id="PR01437">
    <property type="entry name" value="NUOXDRDTASE4"/>
</dbReference>
<evidence type="ECO:0000256" key="6">
    <source>
        <dbReference type="ARBA" id="ARBA00022448"/>
    </source>
</evidence>
<feature type="transmembrane region" description="Helical" evidence="17">
    <location>
        <begin position="384"/>
        <end position="402"/>
    </location>
</feature>
<gene>
    <name evidence="20" type="primary">ND4</name>
</gene>
<evidence type="ECO:0000256" key="8">
    <source>
        <dbReference type="ARBA" id="ARBA00022692"/>
    </source>
</evidence>
<keyword evidence="14 17" id="KW-0496">Mitochondrion</keyword>
<dbReference type="InterPro" id="IPR001750">
    <property type="entry name" value="ND/Mrp_TM"/>
</dbReference>
<dbReference type="EC" id="7.1.1.2" evidence="4 17"/>
<evidence type="ECO:0000259" key="18">
    <source>
        <dbReference type="Pfam" id="PF00361"/>
    </source>
</evidence>
<evidence type="ECO:0000256" key="14">
    <source>
        <dbReference type="ARBA" id="ARBA00023128"/>
    </source>
</evidence>
<reference evidence="20" key="1">
    <citation type="journal article" date="2007" name="BMC Evol. Biol.">
        <title>Phylogenetic analysis of mitochondrial protein coding genes confirms the reciprocal paraphyly of Hexapoda and Crustacea.</title>
        <authorList>
            <person name="Carapelli A."/>
            <person name="Lio P."/>
            <person name="Nardi F."/>
            <person name="van der Wath E."/>
            <person name="Frati F."/>
        </authorList>
    </citation>
    <scope>NUCLEOTIDE SEQUENCE</scope>
</reference>
<evidence type="ECO:0000256" key="7">
    <source>
        <dbReference type="ARBA" id="ARBA00022660"/>
    </source>
</evidence>
<proteinExistence type="inferred from homology"/>
<dbReference type="EMBL" id="EU016193">
    <property type="protein sequence ID" value="ABS57560.1"/>
    <property type="molecule type" value="Genomic_DNA"/>
</dbReference>
<name>B2BSA7_9INSE</name>
<evidence type="ECO:0000256" key="16">
    <source>
        <dbReference type="ARBA" id="ARBA00049551"/>
    </source>
</evidence>
<feature type="transmembrane region" description="Helical" evidence="17">
    <location>
        <begin position="84"/>
        <end position="104"/>
    </location>
</feature>
<keyword evidence="13 17" id="KW-0830">Ubiquinone</keyword>
<evidence type="ECO:0000259" key="19">
    <source>
        <dbReference type="Pfam" id="PF01059"/>
    </source>
</evidence>
<dbReference type="GeneID" id="6172316"/>
<evidence type="ECO:0000256" key="13">
    <source>
        <dbReference type="ARBA" id="ARBA00023075"/>
    </source>
</evidence>
<dbReference type="InterPro" id="IPR003918">
    <property type="entry name" value="NADH_UbQ_OxRdtase"/>
</dbReference>
<geneLocation type="mitochondrion" evidence="20"/>
<dbReference type="GO" id="GO:0042773">
    <property type="term" value="P:ATP synthesis coupled electron transport"/>
    <property type="evidence" value="ECO:0007669"/>
    <property type="project" value="InterPro"/>
</dbReference>
<evidence type="ECO:0000256" key="4">
    <source>
        <dbReference type="ARBA" id="ARBA00012944"/>
    </source>
</evidence>
<feature type="transmembrane region" description="Helical" evidence="17">
    <location>
        <begin position="139"/>
        <end position="162"/>
    </location>
</feature>
<evidence type="ECO:0000256" key="12">
    <source>
        <dbReference type="ARBA" id="ARBA00023027"/>
    </source>
</evidence>
<evidence type="ECO:0000256" key="2">
    <source>
        <dbReference type="ARBA" id="ARBA00004225"/>
    </source>
</evidence>
<dbReference type="PANTHER" id="PTHR43507:SF20">
    <property type="entry name" value="NADH-UBIQUINONE OXIDOREDUCTASE CHAIN 4"/>
    <property type="match status" value="1"/>
</dbReference>
<evidence type="ECO:0000256" key="11">
    <source>
        <dbReference type="ARBA" id="ARBA00022989"/>
    </source>
</evidence>
<keyword evidence="15 17" id="KW-0472">Membrane</keyword>
<dbReference type="PANTHER" id="PTHR43507">
    <property type="entry name" value="NADH-UBIQUINONE OXIDOREDUCTASE CHAIN 4"/>
    <property type="match status" value="1"/>
</dbReference>
<sequence>MLKFFMMVGFMIPFFFSFFFWGLVQNMFFLLTFLFLFNLQVTEGWGVQGYFLGVDSLSNALILLSFWLCSLMILASFNVLKVNFNTSIFVGLIVSLLMFLYLTFSSMSMLLFYIFFEASLIPTLFLIVGWGYQPERLQAGLYLLFYTLLASLPLLMGIFFLYKCGGSLEFLSIFSSMYLDFVYIWFYFSMVLAFLVKMPMFLLHLWLPKAHVEAPVAGSMILAGVLLKLGGYGLLRVLPFMNKLASFLNIVWIIISLFGGVVVSLVCLRQSDLKSLIAYSSVAHMGLVLSGLMTMNYWGLDGCMILMIGHGLCSSGLFALANICYERLGSRSMLVNKGLLSFMPTMTMWWFLLSSCSMAAPPSLNLAGEISLINGIVCWSNMSMYMLILISFFSVVYTLYMYSSSQHGSFFMGIYACCSGNVREYLMLWLHWFPLNYLILGVDFCIYLLK</sequence>
<feature type="transmembrane region" description="Helical" evidence="17">
    <location>
        <begin position="247"/>
        <end position="269"/>
    </location>
</feature>
<dbReference type="CTD" id="4538"/>
<feature type="transmembrane region" description="Helical" evidence="17">
    <location>
        <begin position="12"/>
        <end position="37"/>
    </location>
</feature>
<keyword evidence="7 17" id="KW-0679">Respiratory chain</keyword>
<keyword evidence="9" id="KW-1278">Translocase</keyword>
<feature type="transmembrane region" description="Helical" evidence="17">
    <location>
        <begin position="57"/>
        <end position="77"/>
    </location>
</feature>
<keyword evidence="6 17" id="KW-0813">Transport</keyword>
<dbReference type="RefSeq" id="YP_001798462.1">
    <property type="nucleotide sequence ID" value="NC_010532.1"/>
</dbReference>
<feature type="transmembrane region" description="Helical" evidence="17">
    <location>
        <begin position="214"/>
        <end position="235"/>
    </location>
</feature>
<evidence type="ECO:0000256" key="15">
    <source>
        <dbReference type="ARBA" id="ARBA00023136"/>
    </source>
</evidence>
<feature type="domain" description="NADH:quinone oxidoreductase/Mrp antiporter transmembrane" evidence="18">
    <location>
        <begin position="106"/>
        <end position="394"/>
    </location>
</feature>
<comment type="subcellular location">
    <subcellularLocation>
        <location evidence="2 17">Mitochondrion membrane</location>
        <topology evidence="2 17">Multi-pass membrane protein</topology>
    </subcellularLocation>
</comment>